<keyword evidence="6 10" id="KW-0808">Transferase</keyword>
<dbReference type="PANTHER" id="PTHR38474">
    <property type="entry name" value="SLR0299 PROTEIN"/>
    <property type="match status" value="1"/>
</dbReference>
<comment type="caution">
    <text evidence="12">The sequence shown here is derived from an EMBL/GenBank/DDBJ whole genome shotgun (WGS) entry which is preliminary data.</text>
</comment>
<dbReference type="NCBIfam" id="NF000491">
    <property type="entry name" value="chloram_CatA"/>
    <property type="match status" value="1"/>
</dbReference>
<dbReference type="Gene3D" id="3.30.559.10">
    <property type="entry name" value="Chloramphenicol acetyltransferase-like domain"/>
    <property type="match status" value="1"/>
</dbReference>
<name>A0A9D1LBX6_9FIRM</name>
<comment type="subunit">
    <text evidence="3">Homotrimer.</text>
</comment>
<comment type="function">
    <text evidence="1 10">This enzyme is an effector of chloramphenicol resistance in bacteria.</text>
</comment>
<reference evidence="12" key="1">
    <citation type="submission" date="2020-10" db="EMBL/GenBank/DDBJ databases">
        <authorList>
            <person name="Gilroy R."/>
        </authorList>
    </citation>
    <scope>NUCLEOTIDE SEQUENCE</scope>
    <source>
        <strain evidence="12">ChiHcec3-11533</strain>
    </source>
</reference>
<comment type="similarity">
    <text evidence="2 11">Belongs to the chloramphenicol acetyltransferase family.</text>
</comment>
<dbReference type="PANTHER" id="PTHR38474:SF2">
    <property type="entry name" value="CHLORAMPHENICOL ACETYLTRANSFERASE"/>
    <property type="match status" value="1"/>
</dbReference>
<gene>
    <name evidence="12" type="primary">catA</name>
    <name evidence="12" type="ORF">IAB02_05875</name>
</gene>
<evidence type="ECO:0000256" key="3">
    <source>
        <dbReference type="ARBA" id="ARBA00011233"/>
    </source>
</evidence>
<evidence type="ECO:0000256" key="8">
    <source>
        <dbReference type="ARBA" id="ARBA00023315"/>
    </source>
</evidence>
<organism evidence="12 13">
    <name type="scientific">Candidatus Pullichristensenella excrementigallinarum</name>
    <dbReference type="NCBI Taxonomy" id="2840907"/>
    <lineage>
        <taxon>Bacteria</taxon>
        <taxon>Bacillati</taxon>
        <taxon>Bacillota</taxon>
        <taxon>Clostridia</taxon>
        <taxon>Candidatus Pullichristensenella</taxon>
    </lineage>
</organism>
<dbReference type="SMART" id="SM01059">
    <property type="entry name" value="CAT"/>
    <property type="match status" value="1"/>
</dbReference>
<dbReference type="SUPFAM" id="SSF52777">
    <property type="entry name" value="CoA-dependent acyltransferases"/>
    <property type="match status" value="1"/>
</dbReference>
<dbReference type="EC" id="2.3.1.28" evidence="4 10"/>
<dbReference type="Pfam" id="PF00302">
    <property type="entry name" value="CAT"/>
    <property type="match status" value="1"/>
</dbReference>
<evidence type="ECO:0000256" key="1">
    <source>
        <dbReference type="ARBA" id="ARBA00002150"/>
    </source>
</evidence>
<evidence type="ECO:0000256" key="11">
    <source>
        <dbReference type="RuleBase" id="RU004156"/>
    </source>
</evidence>
<dbReference type="GO" id="GO:0008811">
    <property type="term" value="F:chloramphenicol O-acetyltransferase activity"/>
    <property type="evidence" value="ECO:0007669"/>
    <property type="project" value="UniProtKB-EC"/>
</dbReference>
<evidence type="ECO:0000256" key="6">
    <source>
        <dbReference type="ARBA" id="ARBA00022679"/>
    </source>
</evidence>
<evidence type="ECO:0000256" key="9">
    <source>
        <dbReference type="PIRSR" id="PIRSR000440-1"/>
    </source>
</evidence>
<evidence type="ECO:0000256" key="5">
    <source>
        <dbReference type="ARBA" id="ARBA00020291"/>
    </source>
</evidence>
<reference evidence="12" key="2">
    <citation type="journal article" date="2021" name="PeerJ">
        <title>Extensive microbial diversity within the chicken gut microbiome revealed by metagenomics and culture.</title>
        <authorList>
            <person name="Gilroy R."/>
            <person name="Ravi A."/>
            <person name="Getino M."/>
            <person name="Pursley I."/>
            <person name="Horton D.L."/>
            <person name="Alikhan N.F."/>
            <person name="Baker D."/>
            <person name="Gharbi K."/>
            <person name="Hall N."/>
            <person name="Watson M."/>
            <person name="Adriaenssens E.M."/>
            <person name="Foster-Nyarko E."/>
            <person name="Jarju S."/>
            <person name="Secka A."/>
            <person name="Antonio M."/>
            <person name="Oren A."/>
            <person name="Chaudhuri R.R."/>
            <person name="La Ragione R."/>
            <person name="Hildebrand F."/>
            <person name="Pallen M.J."/>
        </authorList>
    </citation>
    <scope>NUCLEOTIDE SEQUENCE</scope>
    <source>
        <strain evidence="12">ChiHcec3-11533</strain>
    </source>
</reference>
<evidence type="ECO:0000313" key="13">
    <source>
        <dbReference type="Proteomes" id="UP000824072"/>
    </source>
</evidence>
<dbReference type="InterPro" id="IPR023213">
    <property type="entry name" value="CAT-like_dom_sf"/>
</dbReference>
<dbReference type="InterPro" id="IPR018372">
    <property type="entry name" value="Chloramphenicol_AcTrfase_AS"/>
</dbReference>
<evidence type="ECO:0000256" key="10">
    <source>
        <dbReference type="RuleBase" id="RU000503"/>
    </source>
</evidence>
<accession>A0A9D1LBX6</accession>
<protein>
    <recommendedName>
        <fullName evidence="5 10">Chloramphenicol acetyltransferase</fullName>
        <ecNumber evidence="4 10">2.3.1.28</ecNumber>
    </recommendedName>
</protein>
<evidence type="ECO:0000313" key="12">
    <source>
        <dbReference type="EMBL" id="HIU34074.1"/>
    </source>
</evidence>
<evidence type="ECO:0000256" key="7">
    <source>
        <dbReference type="ARBA" id="ARBA00023251"/>
    </source>
</evidence>
<dbReference type="GO" id="GO:0046677">
    <property type="term" value="P:response to antibiotic"/>
    <property type="evidence" value="ECO:0007669"/>
    <property type="project" value="UniProtKB-KW"/>
</dbReference>
<keyword evidence="7 10" id="KW-0046">Antibiotic resistance</keyword>
<proteinExistence type="inferred from homology"/>
<dbReference type="PIRSF" id="PIRSF000440">
    <property type="entry name" value="CAT"/>
    <property type="match status" value="1"/>
</dbReference>
<comment type="catalytic activity">
    <reaction evidence="10">
        <text>chloramphenicol + acetyl-CoA = chloramphenicol 3-acetate + CoA</text>
        <dbReference type="Rhea" id="RHEA:18421"/>
        <dbReference type="ChEBI" id="CHEBI:16730"/>
        <dbReference type="ChEBI" id="CHEBI:17698"/>
        <dbReference type="ChEBI" id="CHEBI:57287"/>
        <dbReference type="ChEBI" id="CHEBI:57288"/>
        <dbReference type="EC" id="2.3.1.28"/>
    </reaction>
</comment>
<keyword evidence="8 10" id="KW-0012">Acyltransferase</keyword>
<dbReference type="InterPro" id="IPR001707">
    <property type="entry name" value="Cmp_AcTrfase"/>
</dbReference>
<dbReference type="Proteomes" id="UP000824072">
    <property type="component" value="Unassembled WGS sequence"/>
</dbReference>
<feature type="active site" description="Proton acceptor" evidence="9">
    <location>
        <position position="186"/>
    </location>
</feature>
<sequence length="208" mass="24391">MPFQRIQKENWSRREYFDHYFSAAPCTYSMAVKLDITQNRKKRQKIYPTMLYSLTTIVNRHPEFRTALNDKGELGIYSEMIPCYTVFHKDTQTFSNLWTEYVPDYGEFCALYEKDLEEYGNREGMIGKPDIPENTFPVSAIPWVSFEGFHLNLQRGYHYLTPIFTIGKCYEEAGKNMLPLAIQVHHAVCDGYHVAGFVNELQEFLHEA</sequence>
<evidence type="ECO:0000256" key="2">
    <source>
        <dbReference type="ARBA" id="ARBA00010571"/>
    </source>
</evidence>
<evidence type="ECO:0000256" key="4">
    <source>
        <dbReference type="ARBA" id="ARBA00013235"/>
    </source>
</evidence>
<dbReference type="AlphaFoldDB" id="A0A9D1LBX6"/>
<dbReference type="PROSITE" id="PS00100">
    <property type="entry name" value="CAT"/>
    <property type="match status" value="1"/>
</dbReference>
<dbReference type="EMBL" id="DVMU01000131">
    <property type="protein sequence ID" value="HIU34074.1"/>
    <property type="molecule type" value="Genomic_DNA"/>
</dbReference>